<dbReference type="EMBL" id="KN847548">
    <property type="protein sequence ID" value="KIW02732.1"/>
    <property type="molecule type" value="Genomic_DNA"/>
</dbReference>
<gene>
    <name evidence="2" type="ORF">PV09_06166</name>
</gene>
<evidence type="ECO:0000256" key="1">
    <source>
        <dbReference type="SAM" id="MobiDB-lite"/>
    </source>
</evidence>
<proteinExistence type="predicted"/>
<dbReference type="Proteomes" id="UP000053259">
    <property type="component" value="Unassembled WGS sequence"/>
</dbReference>
<sequence>MPSLLSLPLTFALPPILLLLSIPLALFAAFTTLAAFVTLAIRLGIVYVELGGALLRSYLFASTSKVSSSKSPRLHLSESSSSLAHHRQRSRRNSIASFASVDQPNTARTLVSYGVHHRNDSLASLLGAGAQGPARDFEGIGGWRDEDDDPEREALWIGMNKRLELPAAQPVRWHRRSGTGSSTASFVGGSNNAIQGWLGPSDGQKRWSHGSGAWSPELLRMSPVQSRARTPSVTERVVFSGQDEDGYFALQMPKVANSTGEVLVLKSSGKEGRRKSVGMEAKEPKREKCKTSSVDSISSMGSRVTVRKTGY</sequence>
<feature type="compositionally biased region" description="Polar residues" evidence="1">
    <location>
        <begin position="291"/>
        <end position="302"/>
    </location>
</feature>
<evidence type="ECO:0000313" key="3">
    <source>
        <dbReference type="Proteomes" id="UP000053259"/>
    </source>
</evidence>
<dbReference type="OrthoDB" id="4492972at2759"/>
<reference evidence="2 3" key="1">
    <citation type="submission" date="2015-01" db="EMBL/GenBank/DDBJ databases">
        <title>The Genome Sequence of Ochroconis gallopava CBS43764.</title>
        <authorList>
            <consortium name="The Broad Institute Genomics Platform"/>
            <person name="Cuomo C."/>
            <person name="de Hoog S."/>
            <person name="Gorbushina A."/>
            <person name="Stielow B."/>
            <person name="Teixiera M."/>
            <person name="Abouelleil A."/>
            <person name="Chapman S.B."/>
            <person name="Priest M."/>
            <person name="Young S.K."/>
            <person name="Wortman J."/>
            <person name="Nusbaum C."/>
            <person name="Birren B."/>
        </authorList>
    </citation>
    <scope>NUCLEOTIDE SEQUENCE [LARGE SCALE GENOMIC DNA]</scope>
    <source>
        <strain evidence="2 3">CBS 43764</strain>
    </source>
</reference>
<feature type="compositionally biased region" description="Basic and acidic residues" evidence="1">
    <location>
        <begin position="280"/>
        <end position="290"/>
    </location>
</feature>
<name>A0A0D1YQ49_9PEZI</name>
<accession>A0A0D1YQ49</accession>
<protein>
    <submittedName>
        <fullName evidence="2">Uncharacterized protein</fullName>
    </submittedName>
</protein>
<dbReference type="VEuPathDB" id="FungiDB:PV09_06166"/>
<organism evidence="2 3">
    <name type="scientific">Verruconis gallopava</name>
    <dbReference type="NCBI Taxonomy" id="253628"/>
    <lineage>
        <taxon>Eukaryota</taxon>
        <taxon>Fungi</taxon>
        <taxon>Dikarya</taxon>
        <taxon>Ascomycota</taxon>
        <taxon>Pezizomycotina</taxon>
        <taxon>Dothideomycetes</taxon>
        <taxon>Pleosporomycetidae</taxon>
        <taxon>Venturiales</taxon>
        <taxon>Sympoventuriaceae</taxon>
        <taxon>Verruconis</taxon>
    </lineage>
</organism>
<dbReference type="HOGENOM" id="CLU_056392_0_0_1"/>
<dbReference type="InParanoid" id="A0A0D1YQ49"/>
<dbReference type="AlphaFoldDB" id="A0A0D1YQ49"/>
<feature type="region of interest" description="Disordered" evidence="1">
    <location>
        <begin position="268"/>
        <end position="311"/>
    </location>
</feature>
<dbReference type="GeneID" id="27314139"/>
<dbReference type="RefSeq" id="XP_016212601.1">
    <property type="nucleotide sequence ID" value="XM_016359765.1"/>
</dbReference>
<keyword evidence="3" id="KW-1185">Reference proteome</keyword>
<evidence type="ECO:0000313" key="2">
    <source>
        <dbReference type="EMBL" id="KIW02732.1"/>
    </source>
</evidence>